<evidence type="ECO:0000256" key="4">
    <source>
        <dbReference type="ARBA" id="ARBA00022692"/>
    </source>
</evidence>
<sequence length="426" mass="43501">MGKKAHRSAAGAGTGSASATRKPAGAAAGGPASAGKRQAHGGVPPALAGRPRPEANVRAPTPTSAGAEEELQVEQGRRESLGCLDRVTADTGPQVVAATYWFDAAPAGQPYSVDIRFTGVRDGVRGKRTSQDRFDVVERVADVLPGSGRIGVTSRVEGLNPGAWRVTAGPAPRGGSPGVRLPRRASTANSRFGVLAQGPNVSLLSWPVLVGLGAVLALVLQAVLSARWGMNFGVVLAISAIGCLLGFVGGKVWYLVLHRKHPRELLTSGACIQGFLLVALGVVAGGSLLAGYPVGTVLDATAPGIFLGMAVGRPGCFLTGCCAGRPTSSRWGLVSSDRRLTLRRFPVQLAEAAAALVIGVVSLVLVLSAEPSVHGAIFAGALAAYTFARQLLFPLRRDPHTATGRAVTMAGCGLVLIGAVAVQAFG</sequence>
<evidence type="ECO:0000256" key="2">
    <source>
        <dbReference type="ARBA" id="ARBA00022475"/>
    </source>
</evidence>
<evidence type="ECO:0008006" key="11">
    <source>
        <dbReference type="Google" id="ProtNLM"/>
    </source>
</evidence>
<dbReference type="Pfam" id="PF01790">
    <property type="entry name" value="LGT"/>
    <property type="match status" value="1"/>
</dbReference>
<evidence type="ECO:0000256" key="8">
    <source>
        <dbReference type="SAM" id="Phobius"/>
    </source>
</evidence>
<dbReference type="RefSeq" id="WP_344861534.1">
    <property type="nucleotide sequence ID" value="NZ_BAAAZN010000007.1"/>
</dbReference>
<dbReference type="PANTHER" id="PTHR30589">
    <property type="entry name" value="PROLIPOPROTEIN DIACYLGLYCERYL TRANSFERASE"/>
    <property type="match status" value="1"/>
</dbReference>
<keyword evidence="6 8" id="KW-0472">Membrane</keyword>
<dbReference type="EMBL" id="BAAAZN010000007">
    <property type="protein sequence ID" value="GAA3550885.1"/>
    <property type="molecule type" value="Genomic_DNA"/>
</dbReference>
<accession>A0ABP6WF34</accession>
<feature type="transmembrane region" description="Helical" evidence="8">
    <location>
        <begin position="404"/>
        <end position="425"/>
    </location>
</feature>
<evidence type="ECO:0000256" key="1">
    <source>
        <dbReference type="ARBA" id="ARBA00007150"/>
    </source>
</evidence>
<organism evidence="9 10">
    <name type="scientific">Amycolatopsis ultiminotia</name>
    <dbReference type="NCBI Taxonomy" id="543629"/>
    <lineage>
        <taxon>Bacteria</taxon>
        <taxon>Bacillati</taxon>
        <taxon>Actinomycetota</taxon>
        <taxon>Actinomycetes</taxon>
        <taxon>Pseudonocardiales</taxon>
        <taxon>Pseudonocardiaceae</taxon>
        <taxon>Amycolatopsis</taxon>
    </lineage>
</organism>
<gene>
    <name evidence="9" type="ORF">GCM10022222_38010</name>
</gene>
<comment type="caution">
    <text evidence="9">The sequence shown here is derived from an EMBL/GenBank/DDBJ whole genome shotgun (WGS) entry which is preliminary data.</text>
</comment>
<name>A0ABP6WF34_9PSEU</name>
<reference evidence="10" key="1">
    <citation type="journal article" date="2019" name="Int. J. Syst. Evol. Microbiol.">
        <title>The Global Catalogue of Microorganisms (GCM) 10K type strain sequencing project: providing services to taxonomists for standard genome sequencing and annotation.</title>
        <authorList>
            <consortium name="The Broad Institute Genomics Platform"/>
            <consortium name="The Broad Institute Genome Sequencing Center for Infectious Disease"/>
            <person name="Wu L."/>
            <person name="Ma J."/>
        </authorList>
    </citation>
    <scope>NUCLEOTIDE SEQUENCE [LARGE SCALE GENOMIC DNA]</scope>
    <source>
        <strain evidence="10">JCM 16898</strain>
    </source>
</reference>
<feature type="transmembrane region" description="Helical" evidence="8">
    <location>
        <begin position="201"/>
        <end position="224"/>
    </location>
</feature>
<proteinExistence type="inferred from homology"/>
<evidence type="ECO:0000313" key="9">
    <source>
        <dbReference type="EMBL" id="GAA3550885.1"/>
    </source>
</evidence>
<evidence type="ECO:0000256" key="7">
    <source>
        <dbReference type="SAM" id="MobiDB-lite"/>
    </source>
</evidence>
<keyword evidence="2" id="KW-1003">Cell membrane</keyword>
<feature type="transmembrane region" description="Helical" evidence="8">
    <location>
        <begin position="373"/>
        <end position="392"/>
    </location>
</feature>
<feature type="transmembrane region" description="Helical" evidence="8">
    <location>
        <begin position="304"/>
        <end position="324"/>
    </location>
</feature>
<feature type="transmembrane region" description="Helical" evidence="8">
    <location>
        <begin position="269"/>
        <end position="292"/>
    </location>
</feature>
<feature type="compositionally biased region" description="Low complexity" evidence="7">
    <location>
        <begin position="8"/>
        <end position="36"/>
    </location>
</feature>
<keyword evidence="5 8" id="KW-1133">Transmembrane helix</keyword>
<evidence type="ECO:0000256" key="5">
    <source>
        <dbReference type="ARBA" id="ARBA00022989"/>
    </source>
</evidence>
<dbReference type="Proteomes" id="UP001500689">
    <property type="component" value="Unassembled WGS sequence"/>
</dbReference>
<evidence type="ECO:0000256" key="6">
    <source>
        <dbReference type="ARBA" id="ARBA00023136"/>
    </source>
</evidence>
<keyword evidence="3" id="KW-0808">Transferase</keyword>
<comment type="similarity">
    <text evidence="1">Belongs to the Lgt family.</text>
</comment>
<evidence type="ECO:0000313" key="10">
    <source>
        <dbReference type="Proteomes" id="UP001500689"/>
    </source>
</evidence>
<feature type="transmembrane region" description="Helical" evidence="8">
    <location>
        <begin position="230"/>
        <end position="257"/>
    </location>
</feature>
<protein>
    <recommendedName>
        <fullName evidence="11">Phosphatidylglycerol:prolipoprotein diacylglycerol transferase</fullName>
    </recommendedName>
</protein>
<dbReference type="PANTHER" id="PTHR30589:SF0">
    <property type="entry name" value="PHOSPHATIDYLGLYCEROL--PROLIPOPROTEIN DIACYLGLYCERYL TRANSFERASE"/>
    <property type="match status" value="1"/>
</dbReference>
<keyword evidence="4 8" id="KW-0812">Transmembrane</keyword>
<evidence type="ECO:0000256" key="3">
    <source>
        <dbReference type="ARBA" id="ARBA00022679"/>
    </source>
</evidence>
<feature type="transmembrane region" description="Helical" evidence="8">
    <location>
        <begin position="345"/>
        <end position="367"/>
    </location>
</feature>
<feature type="region of interest" description="Disordered" evidence="7">
    <location>
        <begin position="1"/>
        <end position="74"/>
    </location>
</feature>
<keyword evidence="10" id="KW-1185">Reference proteome</keyword>
<dbReference type="InterPro" id="IPR001640">
    <property type="entry name" value="Lgt"/>
</dbReference>